<keyword evidence="1" id="KW-1133">Transmembrane helix</keyword>
<keyword evidence="1" id="KW-0812">Transmembrane</keyword>
<dbReference type="Gene3D" id="3.60.110.10">
    <property type="entry name" value="Carbon-nitrogen hydrolase"/>
    <property type="match status" value="1"/>
</dbReference>
<sequence length="377" mass="42465">MIRRFITLIILIVFIWLIWSFYGRNTPLEKTNSLLSIVQEINPSDSLTRNIVGIQPFMEVSDYFNQINFKEKIQAYLVAANRKGFIQKNTIVIYPENIGTWLFLVDEKRNLNKKKTLNEALRTLAISNAFDFLLGYIKTGDEPNKEFSSIIRMKAKSMLKVYNETFGGLAMETDTYIVGGSILLPDPSVVDGQIYLNLLGPLYNASFLYGPDGKIIGDPILKSYLNTSEDSYTTPGDPQNLQVFDLPFGKTCIIPFNDSWYAQSYENAIIESAEIILSPSFLGDNQTEYSTWIGYDGKMAPENLDSNDIGKLSNLEAWRKYSLPKRIGVTQAKVGFNVFFRGNMWNMDPSGNPIAVINNTVLPVVPAGKGGIWSLNF</sequence>
<dbReference type="SUPFAM" id="SSF56317">
    <property type="entry name" value="Carbon-nitrogen hydrolase"/>
    <property type="match status" value="1"/>
</dbReference>
<dbReference type="InterPro" id="IPR050345">
    <property type="entry name" value="Aliph_Amidase/BUP"/>
</dbReference>
<keyword evidence="1" id="KW-0472">Membrane</keyword>
<protein>
    <recommendedName>
        <fullName evidence="4">Carbon-nitrogen hydrolase</fullName>
    </recommendedName>
</protein>
<dbReference type="GO" id="GO:0016811">
    <property type="term" value="F:hydrolase activity, acting on carbon-nitrogen (but not peptide) bonds, in linear amides"/>
    <property type="evidence" value="ECO:0007669"/>
    <property type="project" value="TreeGrafter"/>
</dbReference>
<comment type="caution">
    <text evidence="2">The sequence shown here is derived from an EMBL/GenBank/DDBJ whole genome shotgun (WGS) entry which is preliminary data.</text>
</comment>
<dbReference type="PANTHER" id="PTHR43674:SF13">
    <property type="entry name" value="CN HYDROLASE DOMAIN-CONTAINING PROTEIN"/>
    <property type="match status" value="1"/>
</dbReference>
<dbReference type="InterPro" id="IPR036526">
    <property type="entry name" value="C-N_Hydrolase_sf"/>
</dbReference>
<proteinExistence type="predicted"/>
<gene>
    <name evidence="2" type="ORF">LV83_02604</name>
</gene>
<dbReference type="Proteomes" id="UP000249610">
    <property type="component" value="Unassembled WGS sequence"/>
</dbReference>
<reference evidence="2 3" key="1">
    <citation type="submission" date="2018-06" db="EMBL/GenBank/DDBJ databases">
        <title>Genomic Encyclopedia of Archaeal and Bacterial Type Strains, Phase II (KMG-II): from individual species to whole genera.</title>
        <authorList>
            <person name="Goeker M."/>
        </authorList>
    </citation>
    <scope>NUCLEOTIDE SEQUENCE [LARGE SCALE GENOMIC DNA]</scope>
    <source>
        <strain evidence="2 3">DSM 23446</strain>
    </source>
</reference>
<keyword evidence="3" id="KW-1185">Reference proteome</keyword>
<dbReference type="RefSeq" id="WP_111611946.1">
    <property type="nucleotide sequence ID" value="NZ_QLLK01000007.1"/>
</dbReference>
<evidence type="ECO:0000313" key="3">
    <source>
        <dbReference type="Proteomes" id="UP000249610"/>
    </source>
</evidence>
<evidence type="ECO:0008006" key="4">
    <source>
        <dbReference type="Google" id="ProtNLM"/>
    </source>
</evidence>
<accession>A0A327PAR7</accession>
<feature type="transmembrane region" description="Helical" evidence="1">
    <location>
        <begin position="5"/>
        <end position="22"/>
    </location>
</feature>
<dbReference type="OrthoDB" id="9811121at2"/>
<evidence type="ECO:0000256" key="1">
    <source>
        <dbReference type="SAM" id="Phobius"/>
    </source>
</evidence>
<name>A0A327PAR7_9BACT</name>
<dbReference type="AlphaFoldDB" id="A0A327PAR7"/>
<dbReference type="PANTHER" id="PTHR43674">
    <property type="entry name" value="NITRILASE C965.09-RELATED"/>
    <property type="match status" value="1"/>
</dbReference>
<dbReference type="EMBL" id="QLLK01000007">
    <property type="protein sequence ID" value="RAI88304.1"/>
    <property type="molecule type" value="Genomic_DNA"/>
</dbReference>
<evidence type="ECO:0000313" key="2">
    <source>
        <dbReference type="EMBL" id="RAI88304.1"/>
    </source>
</evidence>
<organism evidence="2 3">
    <name type="scientific">Algoriphagus yeomjeoni</name>
    <dbReference type="NCBI Taxonomy" id="291403"/>
    <lineage>
        <taxon>Bacteria</taxon>
        <taxon>Pseudomonadati</taxon>
        <taxon>Bacteroidota</taxon>
        <taxon>Cytophagia</taxon>
        <taxon>Cytophagales</taxon>
        <taxon>Cyclobacteriaceae</taxon>
        <taxon>Algoriphagus</taxon>
    </lineage>
</organism>